<feature type="transmembrane region" description="Helical" evidence="1">
    <location>
        <begin position="115"/>
        <end position="137"/>
    </location>
</feature>
<evidence type="ECO:0000256" key="1">
    <source>
        <dbReference type="SAM" id="Phobius"/>
    </source>
</evidence>
<evidence type="ECO:0000313" key="2">
    <source>
        <dbReference type="Proteomes" id="UP000887540"/>
    </source>
</evidence>
<proteinExistence type="predicted"/>
<dbReference type="SUPFAM" id="SSF56112">
    <property type="entry name" value="Protein kinase-like (PK-like)"/>
    <property type="match status" value="1"/>
</dbReference>
<keyword evidence="2" id="KW-1185">Reference proteome</keyword>
<evidence type="ECO:0000313" key="3">
    <source>
        <dbReference type="WBParaSite" id="ACRNAN_scaffold2233.g23883.t1"/>
    </source>
</evidence>
<keyword evidence="1" id="KW-1133">Transmembrane helix</keyword>
<keyword evidence="1" id="KW-0472">Membrane</keyword>
<dbReference type="AlphaFoldDB" id="A0A914DB47"/>
<dbReference type="Gene3D" id="3.30.200.20">
    <property type="entry name" value="Phosphorylase Kinase, domain 1"/>
    <property type="match status" value="1"/>
</dbReference>
<dbReference type="WBParaSite" id="ACRNAN_scaffold2233.g23883.t1">
    <property type="protein sequence ID" value="ACRNAN_scaffold2233.g23883.t1"/>
    <property type="gene ID" value="ACRNAN_scaffold2233.g23883"/>
</dbReference>
<organism evidence="2 3">
    <name type="scientific">Acrobeloides nanus</name>
    <dbReference type="NCBI Taxonomy" id="290746"/>
    <lineage>
        <taxon>Eukaryota</taxon>
        <taxon>Metazoa</taxon>
        <taxon>Ecdysozoa</taxon>
        <taxon>Nematoda</taxon>
        <taxon>Chromadorea</taxon>
        <taxon>Rhabditida</taxon>
        <taxon>Tylenchina</taxon>
        <taxon>Cephalobomorpha</taxon>
        <taxon>Cephaloboidea</taxon>
        <taxon>Cephalobidae</taxon>
        <taxon>Acrobeloides</taxon>
    </lineage>
</organism>
<reference evidence="3" key="1">
    <citation type="submission" date="2022-11" db="UniProtKB">
        <authorList>
            <consortium name="WormBaseParasite"/>
        </authorList>
    </citation>
    <scope>IDENTIFICATION</scope>
</reference>
<feature type="transmembrane region" description="Helical" evidence="1">
    <location>
        <begin position="143"/>
        <end position="167"/>
    </location>
</feature>
<keyword evidence="1" id="KW-0812">Transmembrane</keyword>
<sequence>MDDIEDLGVFAATRIVVRKLKHKLTNIEMATKYIAIPKSQIDTIIVNTTLDKIIREIENFKELSKCPQIVDLYGVCIHDFQALLCMELMDYSVHDYYLYVHRKVHEQVPEETMKLVIIAAILLLGTVSMLILNAVAVARITPLVVVLLLLVSNILVLYGDVLLLIVIHDSDQKFSQMTLFKM</sequence>
<name>A0A914DB47_9BILA</name>
<protein>
    <submittedName>
        <fullName evidence="3">Serine-threonine/tyrosine-protein kinase catalytic domain-containing protein</fullName>
    </submittedName>
</protein>
<dbReference type="InterPro" id="IPR011009">
    <property type="entry name" value="Kinase-like_dom_sf"/>
</dbReference>
<dbReference type="Proteomes" id="UP000887540">
    <property type="component" value="Unplaced"/>
</dbReference>
<accession>A0A914DB47</accession>